<dbReference type="AlphaFoldDB" id="A0A9Q5CXY6"/>
<comment type="caution">
    <text evidence="1">The sequence shown here is derived from an EMBL/GenBank/DDBJ whole genome shotgun (WGS) entry which is preliminary data.</text>
</comment>
<gene>
    <name evidence="1" type="ORF">DFH45_000885</name>
</gene>
<name>A0A9Q5CXY6_CLOBE</name>
<dbReference type="Proteomes" id="UP000821656">
    <property type="component" value="Unassembled WGS sequence"/>
</dbReference>
<reference evidence="1" key="1">
    <citation type="submission" date="2020-05" db="EMBL/GenBank/DDBJ databases">
        <title>Genomic insights into acetone-butanol-ethanol (ABE) fermentation by sequencing solventogenic clostridia strains.</title>
        <authorList>
            <person name="Brown S."/>
        </authorList>
    </citation>
    <scope>NUCLEOTIDE SEQUENCE</scope>
    <source>
        <strain evidence="1">DJ126</strain>
    </source>
</reference>
<evidence type="ECO:0000313" key="2">
    <source>
        <dbReference type="Proteomes" id="UP000821656"/>
    </source>
</evidence>
<accession>A0A9Q5CXY6</accession>
<dbReference type="EMBL" id="JABSXK010000001">
    <property type="protein sequence ID" value="NRV07922.1"/>
    <property type="molecule type" value="Genomic_DNA"/>
</dbReference>
<protein>
    <submittedName>
        <fullName evidence="1">Uncharacterized protein</fullName>
    </submittedName>
</protein>
<evidence type="ECO:0000313" key="1">
    <source>
        <dbReference type="EMBL" id="NRV07922.1"/>
    </source>
</evidence>
<sequence>MEIYIKYIMAEVNSDSHKRVLSTFIVLSK</sequence>
<proteinExistence type="predicted"/>
<organism evidence="1 2">
    <name type="scientific">Clostridium beijerinckii</name>
    <name type="common">Clostridium MP</name>
    <dbReference type="NCBI Taxonomy" id="1520"/>
    <lineage>
        <taxon>Bacteria</taxon>
        <taxon>Bacillati</taxon>
        <taxon>Bacillota</taxon>
        <taxon>Clostridia</taxon>
        <taxon>Eubacteriales</taxon>
        <taxon>Clostridiaceae</taxon>
        <taxon>Clostridium</taxon>
    </lineage>
</organism>